<accession>A0A0D0AF53</accession>
<keyword evidence="2" id="KW-1185">Reference proteome</keyword>
<organism evidence="1 2">
    <name type="scientific">Suillus luteus UH-Slu-Lm8-n1</name>
    <dbReference type="NCBI Taxonomy" id="930992"/>
    <lineage>
        <taxon>Eukaryota</taxon>
        <taxon>Fungi</taxon>
        <taxon>Dikarya</taxon>
        <taxon>Basidiomycota</taxon>
        <taxon>Agaricomycotina</taxon>
        <taxon>Agaricomycetes</taxon>
        <taxon>Agaricomycetidae</taxon>
        <taxon>Boletales</taxon>
        <taxon>Suillineae</taxon>
        <taxon>Suillaceae</taxon>
        <taxon>Suillus</taxon>
    </lineage>
</organism>
<evidence type="ECO:0000313" key="1">
    <source>
        <dbReference type="EMBL" id="KIK48845.1"/>
    </source>
</evidence>
<reference evidence="1 2" key="1">
    <citation type="submission" date="2014-04" db="EMBL/GenBank/DDBJ databases">
        <authorList>
            <consortium name="DOE Joint Genome Institute"/>
            <person name="Kuo A."/>
            <person name="Ruytinx J."/>
            <person name="Rineau F."/>
            <person name="Colpaert J."/>
            <person name="Kohler A."/>
            <person name="Nagy L.G."/>
            <person name="Floudas D."/>
            <person name="Copeland A."/>
            <person name="Barry K.W."/>
            <person name="Cichocki N."/>
            <person name="Veneault-Fourrey C."/>
            <person name="LaButti K."/>
            <person name="Lindquist E.A."/>
            <person name="Lipzen A."/>
            <person name="Lundell T."/>
            <person name="Morin E."/>
            <person name="Murat C."/>
            <person name="Sun H."/>
            <person name="Tunlid A."/>
            <person name="Henrissat B."/>
            <person name="Grigoriev I.V."/>
            <person name="Hibbett D.S."/>
            <person name="Martin F."/>
            <person name="Nordberg H.P."/>
            <person name="Cantor M.N."/>
            <person name="Hua S.X."/>
        </authorList>
    </citation>
    <scope>NUCLEOTIDE SEQUENCE [LARGE SCALE GENOMIC DNA]</scope>
    <source>
        <strain evidence="1 2">UH-Slu-Lm8-n1</strain>
    </source>
</reference>
<proteinExistence type="predicted"/>
<evidence type="ECO:0000313" key="2">
    <source>
        <dbReference type="Proteomes" id="UP000054485"/>
    </source>
</evidence>
<dbReference type="InParanoid" id="A0A0D0AF53"/>
<protein>
    <submittedName>
        <fullName evidence="1">Uncharacterized protein</fullName>
    </submittedName>
</protein>
<dbReference type="AlphaFoldDB" id="A0A0D0AF53"/>
<dbReference type="Proteomes" id="UP000054485">
    <property type="component" value="Unassembled WGS sequence"/>
</dbReference>
<name>A0A0D0AF53_9AGAM</name>
<dbReference type="HOGENOM" id="CLU_3015775_0_0_1"/>
<gene>
    <name evidence="1" type="ORF">CY34DRAFT_797629</name>
</gene>
<dbReference type="EMBL" id="KN835135">
    <property type="protein sequence ID" value="KIK48845.1"/>
    <property type="molecule type" value="Genomic_DNA"/>
</dbReference>
<reference evidence="2" key="2">
    <citation type="submission" date="2015-01" db="EMBL/GenBank/DDBJ databases">
        <title>Evolutionary Origins and Diversification of the Mycorrhizal Mutualists.</title>
        <authorList>
            <consortium name="DOE Joint Genome Institute"/>
            <consortium name="Mycorrhizal Genomics Consortium"/>
            <person name="Kohler A."/>
            <person name="Kuo A."/>
            <person name="Nagy L.G."/>
            <person name="Floudas D."/>
            <person name="Copeland A."/>
            <person name="Barry K.W."/>
            <person name="Cichocki N."/>
            <person name="Veneault-Fourrey C."/>
            <person name="LaButti K."/>
            <person name="Lindquist E.A."/>
            <person name="Lipzen A."/>
            <person name="Lundell T."/>
            <person name="Morin E."/>
            <person name="Murat C."/>
            <person name="Riley R."/>
            <person name="Ohm R."/>
            <person name="Sun H."/>
            <person name="Tunlid A."/>
            <person name="Henrissat B."/>
            <person name="Grigoriev I.V."/>
            <person name="Hibbett D.S."/>
            <person name="Martin F."/>
        </authorList>
    </citation>
    <scope>NUCLEOTIDE SEQUENCE [LARGE SCALE GENOMIC DNA]</scope>
    <source>
        <strain evidence="2">UH-Slu-Lm8-n1</strain>
    </source>
</reference>
<sequence length="56" mass="6162">MNTSPSLKPTSPHSNGTSRCIFAFRGGVRNSSNLEPNAKSPQVCFQMRCSQAEKYL</sequence>